<dbReference type="EMBL" id="JADLQN010000001">
    <property type="protein sequence ID" value="MBF6353734.1"/>
    <property type="molecule type" value="Genomic_DNA"/>
</dbReference>
<comment type="caution">
    <text evidence="4">The sequence shown here is derived from an EMBL/GenBank/DDBJ whole genome shotgun (WGS) entry which is preliminary data.</text>
</comment>
<dbReference type="Pfam" id="PF00571">
    <property type="entry name" value="CBS"/>
    <property type="match status" value="2"/>
</dbReference>
<evidence type="ECO:0000259" key="3">
    <source>
        <dbReference type="PROSITE" id="PS51371"/>
    </source>
</evidence>
<gene>
    <name evidence="4" type="ORF">IU449_04080</name>
</gene>
<dbReference type="RefSeq" id="WP_195000601.1">
    <property type="nucleotide sequence ID" value="NZ_JADLQN010000001.1"/>
</dbReference>
<protein>
    <submittedName>
        <fullName evidence="4">CBS domain-containing protein</fullName>
    </submittedName>
</protein>
<dbReference type="PANTHER" id="PTHR43080:SF2">
    <property type="entry name" value="CBS DOMAIN-CONTAINING PROTEIN"/>
    <property type="match status" value="1"/>
</dbReference>
<dbReference type="InterPro" id="IPR051257">
    <property type="entry name" value="Diverse_CBS-Domain"/>
</dbReference>
<dbReference type="SUPFAM" id="SSF54631">
    <property type="entry name" value="CBS-domain pair"/>
    <property type="match status" value="1"/>
</dbReference>
<reference evidence="4 5" key="1">
    <citation type="submission" date="2020-10" db="EMBL/GenBank/DDBJ databases">
        <title>Identification of Nocardia species via Next-generation sequencing and recognition of intraspecies genetic diversity.</title>
        <authorList>
            <person name="Li P."/>
            <person name="Li P."/>
            <person name="Lu B."/>
        </authorList>
    </citation>
    <scope>NUCLEOTIDE SEQUENCE [LARGE SCALE GENOMIC DNA]</scope>
    <source>
        <strain evidence="4 5">BJ06-0143</strain>
    </source>
</reference>
<name>A0ABS0D5J1_9NOCA</name>
<dbReference type="Gene3D" id="3.10.580.10">
    <property type="entry name" value="CBS-domain"/>
    <property type="match status" value="1"/>
</dbReference>
<evidence type="ECO:0000313" key="5">
    <source>
        <dbReference type="Proteomes" id="UP000707731"/>
    </source>
</evidence>
<dbReference type="InterPro" id="IPR046342">
    <property type="entry name" value="CBS_dom_sf"/>
</dbReference>
<accession>A0ABS0D5J1</accession>
<dbReference type="InterPro" id="IPR000644">
    <property type="entry name" value="CBS_dom"/>
</dbReference>
<feature type="domain" description="CBS" evidence="3">
    <location>
        <begin position="8"/>
        <end position="66"/>
    </location>
</feature>
<dbReference type="PANTHER" id="PTHR43080">
    <property type="entry name" value="CBS DOMAIN-CONTAINING PROTEIN CBSX3, MITOCHONDRIAL"/>
    <property type="match status" value="1"/>
</dbReference>
<keyword evidence="1 2" id="KW-0129">CBS domain</keyword>
<feature type="domain" description="CBS" evidence="3">
    <location>
        <begin position="76"/>
        <end position="132"/>
    </location>
</feature>
<dbReference type="SMART" id="SM00116">
    <property type="entry name" value="CBS"/>
    <property type="match status" value="2"/>
</dbReference>
<proteinExistence type="predicted"/>
<evidence type="ECO:0000256" key="2">
    <source>
        <dbReference type="PROSITE-ProRule" id="PRU00703"/>
    </source>
</evidence>
<dbReference type="Proteomes" id="UP000707731">
    <property type="component" value="Unassembled WGS sequence"/>
</dbReference>
<dbReference type="PROSITE" id="PS51371">
    <property type="entry name" value="CBS"/>
    <property type="match status" value="2"/>
</dbReference>
<organism evidence="4 5">
    <name type="scientific">Nocardia higoensis</name>
    <dbReference type="NCBI Taxonomy" id="228599"/>
    <lineage>
        <taxon>Bacteria</taxon>
        <taxon>Bacillati</taxon>
        <taxon>Actinomycetota</taxon>
        <taxon>Actinomycetes</taxon>
        <taxon>Mycobacteriales</taxon>
        <taxon>Nocardiaceae</taxon>
        <taxon>Nocardia</taxon>
    </lineage>
</organism>
<evidence type="ECO:0000313" key="4">
    <source>
        <dbReference type="EMBL" id="MBF6353734.1"/>
    </source>
</evidence>
<sequence>MTTASEIMRPDVAYIGVRDSMETAAERMRQLGVGALPICDGEKHPVGIVTDRDIVVKVVGIGANPKSTMAGELAQGAESLHTIEVTAEVDDILSTMERHQVRRLPVLDQGVLVGIITEADLARHLPESTVGEFVEAVCADSLPATESA</sequence>
<keyword evidence="5" id="KW-1185">Reference proteome</keyword>
<evidence type="ECO:0000256" key="1">
    <source>
        <dbReference type="ARBA" id="ARBA00023122"/>
    </source>
</evidence>